<dbReference type="Gene3D" id="3.40.190.290">
    <property type="match status" value="1"/>
</dbReference>
<sequence length="311" mass="35420">MALTTVPDRVELMRTLVRIVEAGSLSAAARQLDTTQPTVSRRLKALEQQLGIRLINRTTHQFRLTEVGERYYQGARELLERWDRFDSELTGTLREPEGTLRVIAPHAFGQDALVGPLAGFMRRYPRLSVEWLLHDDRAIHDFIAEDIDCAIQVGEVSDANMVAIKIAEVPRILVAAPEVVADAGALQHPRQLENRPWLALQTFYRRQLTLQHLKPQTTFTLNLTPRFFTDSLYALRSAAVNGLGFCVGSEWLLAQDVSAGRLQPVLTDWQIEPLPVYLIHPYARFYPAKLRLFVDEMRQQMPMIINKLTGR</sequence>
<dbReference type="InterPro" id="IPR058163">
    <property type="entry name" value="LysR-type_TF_proteobact-type"/>
</dbReference>
<dbReference type="eggNOG" id="COG0583">
    <property type="taxonomic scope" value="Bacteria"/>
</dbReference>
<dbReference type="CDD" id="cd08422">
    <property type="entry name" value="PBP2_CrgA_like"/>
    <property type="match status" value="1"/>
</dbReference>
<dbReference type="Gene3D" id="1.10.10.10">
    <property type="entry name" value="Winged helix-like DNA-binding domain superfamily/Winged helix DNA-binding domain"/>
    <property type="match status" value="1"/>
</dbReference>
<comment type="similarity">
    <text evidence="1">Belongs to the LysR transcriptional regulatory family.</text>
</comment>
<dbReference type="PANTHER" id="PTHR30537">
    <property type="entry name" value="HTH-TYPE TRANSCRIPTIONAL REGULATOR"/>
    <property type="match status" value="1"/>
</dbReference>
<dbReference type="RefSeq" id="WP_037440197.1">
    <property type="nucleotide sequence ID" value="NZ_JPEO01000002.1"/>
</dbReference>
<dbReference type="FunFam" id="1.10.10.10:FF:000001">
    <property type="entry name" value="LysR family transcriptional regulator"/>
    <property type="match status" value="1"/>
</dbReference>
<dbReference type="InterPro" id="IPR000847">
    <property type="entry name" value="LysR_HTH_N"/>
</dbReference>
<dbReference type="InterPro" id="IPR036388">
    <property type="entry name" value="WH-like_DNA-bd_sf"/>
</dbReference>
<dbReference type="InterPro" id="IPR005119">
    <property type="entry name" value="LysR_subst-bd"/>
</dbReference>
<dbReference type="PRINTS" id="PR00039">
    <property type="entry name" value="HTHLYSR"/>
</dbReference>
<gene>
    <name evidence="6" type="ORF">HR45_05070</name>
</gene>
<dbReference type="Pfam" id="PF00126">
    <property type="entry name" value="HTH_1"/>
    <property type="match status" value="1"/>
</dbReference>
<organism evidence="6 7">
    <name type="scientific">Shewanella mangrovi</name>
    <dbReference type="NCBI Taxonomy" id="1515746"/>
    <lineage>
        <taxon>Bacteria</taxon>
        <taxon>Pseudomonadati</taxon>
        <taxon>Pseudomonadota</taxon>
        <taxon>Gammaproteobacteria</taxon>
        <taxon>Alteromonadales</taxon>
        <taxon>Shewanellaceae</taxon>
        <taxon>Shewanella</taxon>
    </lineage>
</organism>
<accession>A0A094K285</accession>
<name>A0A094K285_9GAMM</name>
<dbReference type="GO" id="GO:0006351">
    <property type="term" value="P:DNA-templated transcription"/>
    <property type="evidence" value="ECO:0007669"/>
    <property type="project" value="TreeGrafter"/>
</dbReference>
<dbReference type="SUPFAM" id="SSF53850">
    <property type="entry name" value="Periplasmic binding protein-like II"/>
    <property type="match status" value="1"/>
</dbReference>
<dbReference type="AlphaFoldDB" id="A0A094K285"/>
<proteinExistence type="inferred from homology"/>
<dbReference type="PROSITE" id="PS50931">
    <property type="entry name" value="HTH_LYSR"/>
    <property type="match status" value="1"/>
</dbReference>
<dbReference type="GO" id="GO:0003700">
    <property type="term" value="F:DNA-binding transcription factor activity"/>
    <property type="evidence" value="ECO:0007669"/>
    <property type="project" value="InterPro"/>
</dbReference>
<evidence type="ECO:0000259" key="5">
    <source>
        <dbReference type="PROSITE" id="PS50931"/>
    </source>
</evidence>
<evidence type="ECO:0000313" key="7">
    <source>
        <dbReference type="Proteomes" id="UP000029264"/>
    </source>
</evidence>
<dbReference type="Pfam" id="PF03466">
    <property type="entry name" value="LysR_substrate"/>
    <property type="match status" value="1"/>
</dbReference>
<dbReference type="GO" id="GO:0043565">
    <property type="term" value="F:sequence-specific DNA binding"/>
    <property type="evidence" value="ECO:0007669"/>
    <property type="project" value="TreeGrafter"/>
</dbReference>
<evidence type="ECO:0000256" key="2">
    <source>
        <dbReference type="ARBA" id="ARBA00023015"/>
    </source>
</evidence>
<keyword evidence="7" id="KW-1185">Reference proteome</keyword>
<feature type="domain" description="HTH lysR-type" evidence="5">
    <location>
        <begin position="8"/>
        <end position="65"/>
    </location>
</feature>
<dbReference type="PANTHER" id="PTHR30537:SF5">
    <property type="entry name" value="HTH-TYPE TRANSCRIPTIONAL ACTIVATOR TTDR-RELATED"/>
    <property type="match status" value="1"/>
</dbReference>
<dbReference type="STRING" id="1515746.HR45_05070"/>
<dbReference type="SUPFAM" id="SSF46785">
    <property type="entry name" value="Winged helix' DNA-binding domain"/>
    <property type="match status" value="1"/>
</dbReference>
<evidence type="ECO:0000256" key="4">
    <source>
        <dbReference type="ARBA" id="ARBA00023163"/>
    </source>
</evidence>
<dbReference type="InterPro" id="IPR036390">
    <property type="entry name" value="WH_DNA-bd_sf"/>
</dbReference>
<keyword evidence="2" id="KW-0805">Transcription regulation</keyword>
<reference evidence="6 7" key="1">
    <citation type="submission" date="2014-06" db="EMBL/GenBank/DDBJ databases">
        <title>Shewanella sp. YQH10.</title>
        <authorList>
            <person name="Liu Y."/>
            <person name="Zeng R."/>
        </authorList>
    </citation>
    <scope>NUCLEOTIDE SEQUENCE [LARGE SCALE GENOMIC DNA]</scope>
    <source>
        <strain evidence="6 7">YQH10</strain>
    </source>
</reference>
<comment type="caution">
    <text evidence="6">The sequence shown here is derived from an EMBL/GenBank/DDBJ whole genome shotgun (WGS) entry which is preliminary data.</text>
</comment>
<evidence type="ECO:0000256" key="1">
    <source>
        <dbReference type="ARBA" id="ARBA00009437"/>
    </source>
</evidence>
<protein>
    <submittedName>
        <fullName evidence="6">LysR family transcriptional regulator</fullName>
    </submittedName>
</protein>
<keyword evidence="4" id="KW-0804">Transcription</keyword>
<keyword evidence="3" id="KW-0238">DNA-binding</keyword>
<dbReference type="Proteomes" id="UP000029264">
    <property type="component" value="Unassembled WGS sequence"/>
</dbReference>
<evidence type="ECO:0000256" key="3">
    <source>
        <dbReference type="ARBA" id="ARBA00023125"/>
    </source>
</evidence>
<evidence type="ECO:0000313" key="6">
    <source>
        <dbReference type="EMBL" id="KFZ38786.1"/>
    </source>
</evidence>
<dbReference type="EMBL" id="JPEO01000002">
    <property type="protein sequence ID" value="KFZ38786.1"/>
    <property type="molecule type" value="Genomic_DNA"/>
</dbReference>